<evidence type="ECO:0000313" key="8">
    <source>
        <dbReference type="EMBL" id="HBA08153.1"/>
    </source>
</evidence>
<dbReference type="GO" id="GO:0009279">
    <property type="term" value="C:cell outer membrane"/>
    <property type="evidence" value="ECO:0007669"/>
    <property type="project" value="UniProtKB-SubCell"/>
</dbReference>
<dbReference type="PANTHER" id="PTHR30026:SF20">
    <property type="entry name" value="OUTER MEMBRANE PROTEIN TOLC"/>
    <property type="match status" value="1"/>
</dbReference>
<evidence type="ECO:0000256" key="5">
    <source>
        <dbReference type="ARBA" id="ARBA00022692"/>
    </source>
</evidence>
<evidence type="ECO:0000256" key="6">
    <source>
        <dbReference type="ARBA" id="ARBA00023136"/>
    </source>
</evidence>
<dbReference type="InterPro" id="IPR051906">
    <property type="entry name" value="TolC-like"/>
</dbReference>
<dbReference type="GO" id="GO:1990281">
    <property type="term" value="C:efflux pump complex"/>
    <property type="evidence" value="ECO:0007669"/>
    <property type="project" value="TreeGrafter"/>
</dbReference>
<evidence type="ECO:0000256" key="7">
    <source>
        <dbReference type="ARBA" id="ARBA00023237"/>
    </source>
</evidence>
<accession>A0A351R7Y2</accession>
<comment type="subcellular location">
    <subcellularLocation>
        <location evidence="1">Cell outer membrane</location>
    </subcellularLocation>
</comment>
<protein>
    <submittedName>
        <fullName evidence="8">Type I secretion protein TolC</fullName>
    </submittedName>
</protein>
<dbReference type="EMBL" id="DNAA01000005">
    <property type="protein sequence ID" value="HBA08153.1"/>
    <property type="molecule type" value="Genomic_DNA"/>
</dbReference>
<evidence type="ECO:0000256" key="2">
    <source>
        <dbReference type="ARBA" id="ARBA00007613"/>
    </source>
</evidence>
<keyword evidence="5" id="KW-0812">Transmembrane</keyword>
<reference evidence="8 9" key="1">
    <citation type="journal article" date="2018" name="Nat. Biotechnol.">
        <title>A standardized bacterial taxonomy based on genome phylogeny substantially revises the tree of life.</title>
        <authorList>
            <person name="Parks D.H."/>
            <person name="Chuvochina M."/>
            <person name="Waite D.W."/>
            <person name="Rinke C."/>
            <person name="Skarshewski A."/>
            <person name="Chaumeil P.A."/>
            <person name="Hugenholtz P."/>
        </authorList>
    </citation>
    <scope>NUCLEOTIDE SEQUENCE [LARGE SCALE GENOMIC DNA]</scope>
    <source>
        <strain evidence="8">UBA9958</strain>
    </source>
</reference>
<dbReference type="InterPro" id="IPR003423">
    <property type="entry name" value="OMP_efflux"/>
</dbReference>
<keyword evidence="4" id="KW-1134">Transmembrane beta strand</keyword>
<evidence type="ECO:0000256" key="4">
    <source>
        <dbReference type="ARBA" id="ARBA00022452"/>
    </source>
</evidence>
<evidence type="ECO:0000256" key="1">
    <source>
        <dbReference type="ARBA" id="ARBA00004442"/>
    </source>
</evidence>
<proteinExistence type="inferred from homology"/>
<dbReference type="SUPFAM" id="SSF56954">
    <property type="entry name" value="Outer membrane efflux proteins (OEP)"/>
    <property type="match status" value="1"/>
</dbReference>
<dbReference type="GO" id="GO:0015288">
    <property type="term" value="F:porin activity"/>
    <property type="evidence" value="ECO:0007669"/>
    <property type="project" value="TreeGrafter"/>
</dbReference>
<dbReference type="GO" id="GO:0015562">
    <property type="term" value="F:efflux transmembrane transporter activity"/>
    <property type="evidence" value="ECO:0007669"/>
    <property type="project" value="InterPro"/>
</dbReference>
<dbReference type="STRING" id="1132855.GCA_000384255_00175"/>
<comment type="caution">
    <text evidence="8">The sequence shown here is derived from an EMBL/GenBank/DDBJ whole genome shotgun (WGS) entry which is preliminary data.</text>
</comment>
<evidence type="ECO:0000313" key="9">
    <source>
        <dbReference type="Proteomes" id="UP000264313"/>
    </source>
</evidence>
<sequence>QSQVDSTKLGYEVGVRTSVDVLNAQQQLFSAKRDLLQSRYSYLVNIIRLKAISGVVAEPDLADINQQLVIVGAR</sequence>
<dbReference type="Proteomes" id="UP000264313">
    <property type="component" value="Unassembled WGS sequence"/>
</dbReference>
<gene>
    <name evidence="8" type="ORF">DCW48_00155</name>
</gene>
<keyword evidence="6" id="KW-0472">Membrane</keyword>
<organism evidence="8 9">
    <name type="scientific">Methylotenera mobilis</name>
    <dbReference type="NCBI Taxonomy" id="359408"/>
    <lineage>
        <taxon>Bacteria</taxon>
        <taxon>Pseudomonadati</taxon>
        <taxon>Pseudomonadota</taxon>
        <taxon>Betaproteobacteria</taxon>
        <taxon>Nitrosomonadales</taxon>
        <taxon>Methylophilaceae</taxon>
        <taxon>Methylotenera</taxon>
    </lineage>
</organism>
<keyword evidence="7" id="KW-0998">Cell outer membrane</keyword>
<name>A0A351R7Y2_9PROT</name>
<dbReference type="PANTHER" id="PTHR30026">
    <property type="entry name" value="OUTER MEMBRANE PROTEIN TOLC"/>
    <property type="match status" value="1"/>
</dbReference>
<feature type="non-terminal residue" evidence="8">
    <location>
        <position position="1"/>
    </location>
</feature>
<dbReference type="Gene3D" id="1.20.1600.10">
    <property type="entry name" value="Outer membrane efflux proteins (OEP)"/>
    <property type="match status" value="1"/>
</dbReference>
<dbReference type="AlphaFoldDB" id="A0A351R7Y2"/>
<keyword evidence="3" id="KW-0813">Transport</keyword>
<comment type="similarity">
    <text evidence="2">Belongs to the outer membrane factor (OMF) (TC 1.B.17) family.</text>
</comment>
<dbReference type="Pfam" id="PF02321">
    <property type="entry name" value="OEP"/>
    <property type="match status" value="1"/>
</dbReference>
<evidence type="ECO:0000256" key="3">
    <source>
        <dbReference type="ARBA" id="ARBA00022448"/>
    </source>
</evidence>